<comment type="caution">
    <text evidence="1">The sequence shown here is derived from an EMBL/GenBank/DDBJ whole genome shotgun (WGS) entry which is preliminary data.</text>
</comment>
<evidence type="ECO:0000313" key="2">
    <source>
        <dbReference type="Proteomes" id="UP000010953"/>
    </source>
</evidence>
<protein>
    <submittedName>
        <fullName evidence="1">Uncharacterized protein</fullName>
    </submittedName>
</protein>
<dbReference type="EMBL" id="AMZY02000006">
    <property type="protein sequence ID" value="EMS34404.1"/>
    <property type="molecule type" value="Genomic_DNA"/>
</dbReference>
<evidence type="ECO:0000313" key="1">
    <source>
        <dbReference type="EMBL" id="EMS34404.1"/>
    </source>
</evidence>
<accession>M7XHW8</accession>
<dbReference type="InParanoid" id="M7XHW8"/>
<organism evidence="1 2">
    <name type="scientific">Mariniradius saccharolyticus AK6</name>
    <dbReference type="NCBI Taxonomy" id="1239962"/>
    <lineage>
        <taxon>Bacteria</taxon>
        <taxon>Pseudomonadati</taxon>
        <taxon>Bacteroidota</taxon>
        <taxon>Cytophagia</taxon>
        <taxon>Cytophagales</taxon>
        <taxon>Cyclobacteriaceae</taxon>
        <taxon>Mariniradius</taxon>
    </lineage>
</organism>
<keyword evidence="2" id="KW-1185">Reference proteome</keyword>
<sequence>MDGETRKLGNCYEGDLISLHPISLETWFFIIMYSTDRYPKYFLLTINRLH</sequence>
<dbReference type="STRING" id="1239962.C943_03623"/>
<gene>
    <name evidence="1" type="ORF">C943_03623</name>
</gene>
<dbReference type="AlphaFoldDB" id="M7XHW8"/>
<name>M7XHW8_9BACT</name>
<dbReference type="Proteomes" id="UP000010953">
    <property type="component" value="Unassembled WGS sequence"/>
</dbReference>
<reference evidence="1" key="1">
    <citation type="submission" date="2013-01" db="EMBL/GenBank/DDBJ databases">
        <title>Genome assembly of Mariniradius saccharolyticus AK6.</title>
        <authorList>
            <person name="Vaidya B."/>
            <person name="Khatri I."/>
            <person name="Tanuku N.R.S."/>
            <person name="Subramanian S."/>
            <person name="Pinnaka A."/>
        </authorList>
    </citation>
    <scope>NUCLEOTIDE SEQUENCE [LARGE SCALE GENOMIC DNA]</scope>
    <source>
        <strain evidence="1">AK6</strain>
    </source>
</reference>
<proteinExistence type="predicted"/>